<organism evidence="11 12">
    <name type="scientific">Aerococcus sanguinicola</name>
    <dbReference type="NCBI Taxonomy" id="119206"/>
    <lineage>
        <taxon>Bacteria</taxon>
        <taxon>Bacillati</taxon>
        <taxon>Bacillota</taxon>
        <taxon>Bacilli</taxon>
        <taxon>Lactobacillales</taxon>
        <taxon>Aerococcaceae</taxon>
        <taxon>Aerococcus</taxon>
    </lineage>
</organism>
<feature type="signal peptide" evidence="8">
    <location>
        <begin position="1"/>
        <end position="20"/>
    </location>
</feature>
<evidence type="ECO:0000256" key="3">
    <source>
        <dbReference type="ARBA" id="ARBA00012744"/>
    </source>
</evidence>
<proteinExistence type="inferred from homology"/>
<feature type="domain" description="Glycoside hydrolase family 3 C-terminal" evidence="10">
    <location>
        <begin position="510"/>
        <end position="731"/>
    </location>
</feature>
<dbReference type="InterPro" id="IPR002772">
    <property type="entry name" value="Glyco_hydro_3_C"/>
</dbReference>
<dbReference type="PROSITE" id="PS51257">
    <property type="entry name" value="PROKAR_LIPOPROTEIN"/>
    <property type="match status" value="1"/>
</dbReference>
<dbReference type="EMBL" id="CP014160">
    <property type="protein sequence ID" value="AMB94403.1"/>
    <property type="molecule type" value="Genomic_DNA"/>
</dbReference>
<dbReference type="GO" id="GO:0008422">
    <property type="term" value="F:beta-glucosidase activity"/>
    <property type="evidence" value="ECO:0007669"/>
    <property type="project" value="UniProtKB-EC"/>
</dbReference>
<dbReference type="PANTHER" id="PTHR30620:SF16">
    <property type="entry name" value="LYSOSOMAL BETA GLUCOSIDASE"/>
    <property type="match status" value="1"/>
</dbReference>
<protein>
    <recommendedName>
        <fullName evidence="3">beta-glucosidase</fullName>
        <ecNumber evidence="3">3.2.1.21</ecNumber>
    </recommendedName>
</protein>
<dbReference type="SUPFAM" id="SSF52279">
    <property type="entry name" value="Beta-D-glucan exohydrolase, C-terminal domain"/>
    <property type="match status" value="1"/>
</dbReference>
<evidence type="ECO:0000259" key="10">
    <source>
        <dbReference type="Pfam" id="PF01915"/>
    </source>
</evidence>
<dbReference type="InterPro" id="IPR051915">
    <property type="entry name" value="Cellulose_Degrad_GH3"/>
</dbReference>
<evidence type="ECO:0000256" key="7">
    <source>
        <dbReference type="SAM" id="MobiDB-lite"/>
    </source>
</evidence>
<dbReference type="RefSeq" id="WP_067975006.1">
    <property type="nucleotide sequence ID" value="NZ_CAJHKN010000008.1"/>
</dbReference>
<evidence type="ECO:0000256" key="1">
    <source>
        <dbReference type="ARBA" id="ARBA00000448"/>
    </source>
</evidence>
<evidence type="ECO:0000313" key="12">
    <source>
        <dbReference type="Proteomes" id="UP000069912"/>
    </source>
</evidence>
<evidence type="ECO:0000256" key="6">
    <source>
        <dbReference type="ARBA" id="ARBA00023295"/>
    </source>
</evidence>
<feature type="domain" description="Glycoside hydrolase family 3 N-terminal" evidence="9">
    <location>
        <begin position="149"/>
        <end position="466"/>
    </location>
</feature>
<dbReference type="KEGG" id="asan:AWM72_06325"/>
<dbReference type="GO" id="GO:0009251">
    <property type="term" value="P:glucan catabolic process"/>
    <property type="evidence" value="ECO:0007669"/>
    <property type="project" value="TreeGrafter"/>
</dbReference>
<evidence type="ECO:0000256" key="8">
    <source>
        <dbReference type="SAM" id="SignalP"/>
    </source>
</evidence>
<evidence type="ECO:0000256" key="5">
    <source>
        <dbReference type="ARBA" id="ARBA00022801"/>
    </source>
</evidence>
<keyword evidence="12" id="KW-1185">Reference proteome</keyword>
<dbReference type="InterPro" id="IPR036881">
    <property type="entry name" value="Glyco_hydro_3_C_sf"/>
</dbReference>
<keyword evidence="6" id="KW-0326">Glycosidase</keyword>
<dbReference type="InterPro" id="IPR017853">
    <property type="entry name" value="GH"/>
</dbReference>
<dbReference type="InterPro" id="IPR036962">
    <property type="entry name" value="Glyco_hydro_3_N_sf"/>
</dbReference>
<accession>A0A120I9B6</accession>
<dbReference type="GeneID" id="92903679"/>
<dbReference type="PANTHER" id="PTHR30620">
    <property type="entry name" value="PERIPLASMIC BETA-GLUCOSIDASE-RELATED"/>
    <property type="match status" value="1"/>
</dbReference>
<dbReference type="EC" id="3.2.1.21" evidence="3"/>
<reference evidence="12" key="2">
    <citation type="submission" date="2016-01" db="EMBL/GenBank/DDBJ databases">
        <title>Six Aerococcus type strain genome sequencing and assembly using PacBio and Illumina Hiseq.</title>
        <authorList>
            <person name="Carkaci D."/>
            <person name="Dargis R."/>
            <person name="Nielsen X.C."/>
            <person name="Skovgaard O."/>
            <person name="Fuursted K."/>
            <person name="Christensen J.J."/>
        </authorList>
    </citation>
    <scope>NUCLEOTIDE SEQUENCE [LARGE SCALE GENOMIC DNA]</scope>
    <source>
        <strain evidence="12">CCUG43001</strain>
    </source>
</reference>
<comment type="similarity">
    <text evidence="2">Belongs to the glycosyl hydrolase 3 family.</text>
</comment>
<dbReference type="Gene3D" id="3.40.50.1700">
    <property type="entry name" value="Glycoside hydrolase family 3 C-terminal domain"/>
    <property type="match status" value="1"/>
</dbReference>
<evidence type="ECO:0000313" key="11">
    <source>
        <dbReference type="EMBL" id="AMB94403.1"/>
    </source>
</evidence>
<evidence type="ECO:0000256" key="2">
    <source>
        <dbReference type="ARBA" id="ARBA00005336"/>
    </source>
</evidence>
<gene>
    <name evidence="11" type="ORF">AWM72_06325</name>
</gene>
<dbReference type="Proteomes" id="UP000069912">
    <property type="component" value="Chromosome"/>
</dbReference>
<dbReference type="Gene3D" id="3.20.20.300">
    <property type="entry name" value="Glycoside hydrolase, family 3, N-terminal domain"/>
    <property type="match status" value="1"/>
</dbReference>
<dbReference type="Pfam" id="PF01915">
    <property type="entry name" value="Glyco_hydro_3_C"/>
    <property type="match status" value="1"/>
</dbReference>
<dbReference type="InterPro" id="IPR001764">
    <property type="entry name" value="Glyco_hydro_3_N"/>
</dbReference>
<sequence>MKKSLLLVSACAMLLAACQASPLKSDEQASSQASDQLKVETAYKSETDQRDLEARSVETIRVDGLDFKDLNKDGELTPYEDWRLKPEERAENLVSLMSPAEKAGQMVIYDLPMGISAKEGEETSHDGVLLEVEKVHEEGPFKGQTQYPTSVMINDKHIHHFIVREDESAEDIATWVNTLQEVAEETPLGIPVIVASNSRNENDKAKFNAESDSHHFTRFPGTLGLAAGDNLDRVEEFAQIGHQEFLASNIRKGYMYMVDTATDPRWYRTYGTFGENPDQISDYIQKIIPAYQGEALNENSVALTTKHFPGGGARENGFDPHYEEGKFNIYATEGSLETYHLPPFQAAIDAGTSSIMPYYAIPSNEKSYTPQAPFKGDFEEEIAFAYNHQFIQELLRDQMGFKGYINTDTGVLDEMAWGAEDLDKVDRAAKMLQAGSSVVSGTNEVEVFQEAIESGKVDENTVNQRLVESLTELFQLGLFEDPYVEVEGANGKLRTPESLETAQEAHHDSVVVLKNTDQTLPLKENQVKGKKVYVEVLTKEIDPEKAKEGEAKSLEEYNADLRQKVGESFPGLDIVNDYREADIALIFAEPVSGSYFEATDDYLDLQVHKETEVDIDHLKDIRDQVDQLVVNVNFDMPFIVDQVEPLADALTASFDTYLEAILDVQTGRAEAKGKLPLTLPANNAAVEVDDNGVSVSPNDVPGYDKEKHMDIPYAYKDSQGNVYEYGYGLTYEEK</sequence>
<keyword evidence="5" id="KW-0378">Hydrolase</keyword>
<feature type="region of interest" description="Disordered" evidence="7">
    <location>
        <begin position="28"/>
        <end position="51"/>
    </location>
</feature>
<evidence type="ECO:0000256" key="4">
    <source>
        <dbReference type="ARBA" id="ARBA00022729"/>
    </source>
</evidence>
<dbReference type="Pfam" id="PF00933">
    <property type="entry name" value="Glyco_hydro_3"/>
    <property type="match status" value="1"/>
</dbReference>
<dbReference type="AlphaFoldDB" id="A0A120I9B6"/>
<reference evidence="11 12" key="1">
    <citation type="journal article" date="2016" name="Genome Announc.">
        <title>Complete Genome Sequences of Aerococcus christensenii CCUG 28831T, Aerococcus sanguinicola CCUG 43001T, Aerococcus urinae CCUG 36881T, Aerococcus urinaeequi CCUG 28094T, Aerococcus urinaehominis CCUG 42038 BT, and Aerococcus viridans CCUG 4311T.</title>
        <authorList>
            <person name="Carkaci D."/>
            <person name="Dargis R."/>
            <person name="Nielsen X.C."/>
            <person name="Skovgaard O."/>
            <person name="Fuursted K."/>
            <person name="Christensen J.J."/>
        </authorList>
    </citation>
    <scope>NUCLEOTIDE SEQUENCE [LARGE SCALE GENOMIC DNA]</scope>
    <source>
        <strain evidence="11 12">CCUG43001</strain>
    </source>
</reference>
<dbReference type="PRINTS" id="PR00133">
    <property type="entry name" value="GLHYDRLASE3"/>
</dbReference>
<dbReference type="SUPFAM" id="SSF51445">
    <property type="entry name" value="(Trans)glycosidases"/>
    <property type="match status" value="1"/>
</dbReference>
<keyword evidence="4 8" id="KW-0732">Signal</keyword>
<comment type="catalytic activity">
    <reaction evidence="1">
        <text>Hydrolysis of terminal, non-reducing beta-D-glucosyl residues with release of beta-D-glucose.</text>
        <dbReference type="EC" id="3.2.1.21"/>
    </reaction>
</comment>
<feature type="chain" id="PRO_5039104045" description="beta-glucosidase" evidence="8">
    <location>
        <begin position="21"/>
        <end position="734"/>
    </location>
</feature>
<name>A0A120I9B6_9LACT</name>
<evidence type="ECO:0000259" key="9">
    <source>
        <dbReference type="Pfam" id="PF00933"/>
    </source>
</evidence>
<feature type="compositionally biased region" description="Basic and acidic residues" evidence="7">
    <location>
        <begin position="37"/>
        <end position="51"/>
    </location>
</feature>